<evidence type="ECO:0000313" key="3">
    <source>
        <dbReference type="EMBL" id="QSQ25597.1"/>
    </source>
</evidence>
<dbReference type="Gene3D" id="3.30.300.180">
    <property type="match status" value="1"/>
</dbReference>
<evidence type="ECO:0000259" key="2">
    <source>
        <dbReference type="Pfam" id="PF11638"/>
    </source>
</evidence>
<sequence length="431" mass="46828">MGGLDWVQVDVGFPMSLAVVGAARSLGMERRAFLGAIVELQIWAVQALPSGRFEPFPASAGRPRDASADEAIWCEAVEGAVRWTGAPGAFWDALIRTGILVREDDSIRLTLCDRYVQVLEKRRKEAERKRKERAAKAAGASSGRPQDATGTSAARKKREKETEKKSLSSAAAAMAMEVGSSPAHLAPVPPPPPPDQVVSVDDDPVQLALPGTHLVPVSLPPGEPAPPEAPPRDPAVQAQSFFERFQDERTRAFRGVPREDMPPGWADWYRHALAKVGGDEGRLLTACRGYLQSDWGRSRQPVGTVMAFCSPKVWVRYVPHDSPDAAGPGDAPSLPAVDVTSQAGLTWQRCLIRLHEQGKRYALLWLQKAHPVDVDDGRLLLAVPDVYFRQWVEENYGALVDTLVRDCGLMGVRWQVPGEDHAAGVATGLPG</sequence>
<dbReference type="Proteomes" id="UP000662747">
    <property type="component" value="Chromosome"/>
</dbReference>
<dbReference type="InterPro" id="IPR038454">
    <property type="entry name" value="DnaA_N_sf"/>
</dbReference>
<reference evidence="3 4" key="1">
    <citation type="submission" date="2021-02" db="EMBL/GenBank/DDBJ databases">
        <title>De Novo genome assembly of isolated myxobacteria.</title>
        <authorList>
            <person name="Stevens D.C."/>
        </authorList>
    </citation>
    <scope>NUCLEOTIDE SEQUENCE [LARGE SCALE GENOMIC DNA]</scope>
    <source>
        <strain evidence="4">SCPEA02</strain>
    </source>
</reference>
<organism evidence="3 4">
    <name type="scientific">Pyxidicoccus parkwayensis</name>
    <dbReference type="NCBI Taxonomy" id="2813578"/>
    <lineage>
        <taxon>Bacteria</taxon>
        <taxon>Pseudomonadati</taxon>
        <taxon>Myxococcota</taxon>
        <taxon>Myxococcia</taxon>
        <taxon>Myxococcales</taxon>
        <taxon>Cystobacterineae</taxon>
        <taxon>Myxococcaceae</taxon>
        <taxon>Pyxidicoccus</taxon>
    </lineage>
</organism>
<keyword evidence="4" id="KW-1185">Reference proteome</keyword>
<name>A0ABX7P531_9BACT</name>
<dbReference type="InterPro" id="IPR024633">
    <property type="entry name" value="DnaA_N_dom"/>
</dbReference>
<protein>
    <recommendedName>
        <fullName evidence="2">DnaA N-terminal domain-containing protein</fullName>
    </recommendedName>
</protein>
<proteinExistence type="predicted"/>
<evidence type="ECO:0000313" key="4">
    <source>
        <dbReference type="Proteomes" id="UP000662747"/>
    </source>
</evidence>
<dbReference type="EMBL" id="CP071090">
    <property type="protein sequence ID" value="QSQ25597.1"/>
    <property type="molecule type" value="Genomic_DNA"/>
</dbReference>
<dbReference type="Pfam" id="PF11638">
    <property type="entry name" value="DnaA_N"/>
    <property type="match status" value="1"/>
</dbReference>
<accession>A0ABX7P531</accession>
<evidence type="ECO:0000256" key="1">
    <source>
        <dbReference type="SAM" id="MobiDB-lite"/>
    </source>
</evidence>
<feature type="domain" description="DnaA N-terminal" evidence="2">
    <location>
        <begin position="346"/>
        <end position="405"/>
    </location>
</feature>
<feature type="region of interest" description="Disordered" evidence="1">
    <location>
        <begin position="127"/>
        <end position="171"/>
    </location>
</feature>
<gene>
    <name evidence="3" type="ORF">JY651_11975</name>
</gene>
<dbReference type="RefSeq" id="WP_206727152.1">
    <property type="nucleotide sequence ID" value="NZ_CP071090.1"/>
</dbReference>